<feature type="transmembrane region" description="Helical" evidence="5">
    <location>
        <begin position="420"/>
        <end position="440"/>
    </location>
</feature>
<evidence type="ECO:0000313" key="8">
    <source>
        <dbReference type="Proteomes" id="UP000799770"/>
    </source>
</evidence>
<dbReference type="InterPro" id="IPR020846">
    <property type="entry name" value="MFS_dom"/>
</dbReference>
<evidence type="ECO:0000259" key="6">
    <source>
        <dbReference type="PROSITE" id="PS50850"/>
    </source>
</evidence>
<proteinExistence type="predicted"/>
<dbReference type="AlphaFoldDB" id="A0A6A5ZUQ4"/>
<dbReference type="Pfam" id="PF07690">
    <property type="entry name" value="MFS_1"/>
    <property type="match status" value="1"/>
</dbReference>
<dbReference type="GO" id="GO:0005886">
    <property type="term" value="C:plasma membrane"/>
    <property type="evidence" value="ECO:0007669"/>
    <property type="project" value="TreeGrafter"/>
</dbReference>
<keyword evidence="2 5" id="KW-0812">Transmembrane</keyword>
<feature type="transmembrane region" description="Helical" evidence="5">
    <location>
        <begin position="226"/>
        <end position="246"/>
    </location>
</feature>
<keyword evidence="3 5" id="KW-1133">Transmembrane helix</keyword>
<feature type="transmembrane region" description="Helical" evidence="5">
    <location>
        <begin position="120"/>
        <end position="145"/>
    </location>
</feature>
<evidence type="ECO:0000256" key="3">
    <source>
        <dbReference type="ARBA" id="ARBA00022989"/>
    </source>
</evidence>
<evidence type="ECO:0000256" key="5">
    <source>
        <dbReference type="SAM" id="Phobius"/>
    </source>
</evidence>
<comment type="subcellular location">
    <subcellularLocation>
        <location evidence="1">Membrane</location>
        <topology evidence="1">Multi-pass membrane protein</topology>
    </subcellularLocation>
</comment>
<evidence type="ECO:0000313" key="7">
    <source>
        <dbReference type="EMBL" id="KAF2122815.1"/>
    </source>
</evidence>
<reference evidence="7" key="1">
    <citation type="journal article" date="2020" name="Stud. Mycol.">
        <title>101 Dothideomycetes genomes: a test case for predicting lifestyles and emergence of pathogens.</title>
        <authorList>
            <person name="Haridas S."/>
            <person name="Albert R."/>
            <person name="Binder M."/>
            <person name="Bloem J."/>
            <person name="Labutti K."/>
            <person name="Salamov A."/>
            <person name="Andreopoulos B."/>
            <person name="Baker S."/>
            <person name="Barry K."/>
            <person name="Bills G."/>
            <person name="Bluhm B."/>
            <person name="Cannon C."/>
            <person name="Castanera R."/>
            <person name="Culley D."/>
            <person name="Daum C."/>
            <person name="Ezra D."/>
            <person name="Gonzalez J."/>
            <person name="Henrissat B."/>
            <person name="Kuo A."/>
            <person name="Liang C."/>
            <person name="Lipzen A."/>
            <person name="Lutzoni F."/>
            <person name="Magnuson J."/>
            <person name="Mondo S."/>
            <person name="Nolan M."/>
            <person name="Ohm R."/>
            <person name="Pangilinan J."/>
            <person name="Park H.-J."/>
            <person name="Ramirez L."/>
            <person name="Alfaro M."/>
            <person name="Sun H."/>
            <person name="Tritt A."/>
            <person name="Yoshinaga Y."/>
            <person name="Zwiers L.-H."/>
            <person name="Turgeon B."/>
            <person name="Goodwin S."/>
            <person name="Spatafora J."/>
            <person name="Crous P."/>
            <person name="Grigoriev I."/>
        </authorList>
    </citation>
    <scope>NUCLEOTIDE SEQUENCE</scope>
    <source>
        <strain evidence="7">CBS 627.86</strain>
    </source>
</reference>
<dbReference type="GO" id="GO:0022857">
    <property type="term" value="F:transmembrane transporter activity"/>
    <property type="evidence" value="ECO:0007669"/>
    <property type="project" value="InterPro"/>
</dbReference>
<dbReference type="PROSITE" id="PS50850">
    <property type="entry name" value="MFS"/>
    <property type="match status" value="1"/>
</dbReference>
<dbReference type="CDD" id="cd17502">
    <property type="entry name" value="MFS_Azr1_MDR_like"/>
    <property type="match status" value="1"/>
</dbReference>
<dbReference type="InterPro" id="IPR011701">
    <property type="entry name" value="MFS"/>
</dbReference>
<dbReference type="OrthoDB" id="10021397at2759"/>
<gene>
    <name evidence="7" type="ORF">BDV96DRAFT_535966</name>
</gene>
<dbReference type="PANTHER" id="PTHR23501">
    <property type="entry name" value="MAJOR FACILITATOR SUPERFAMILY"/>
    <property type="match status" value="1"/>
</dbReference>
<protein>
    <submittedName>
        <fullName evidence="7">Putative MFS multidrug transporter</fullName>
    </submittedName>
</protein>
<name>A0A6A5ZUQ4_9PLEO</name>
<feature type="transmembrane region" description="Helical" evidence="5">
    <location>
        <begin position="152"/>
        <end position="173"/>
    </location>
</feature>
<organism evidence="7 8">
    <name type="scientific">Lophiotrema nucula</name>
    <dbReference type="NCBI Taxonomy" id="690887"/>
    <lineage>
        <taxon>Eukaryota</taxon>
        <taxon>Fungi</taxon>
        <taxon>Dikarya</taxon>
        <taxon>Ascomycota</taxon>
        <taxon>Pezizomycotina</taxon>
        <taxon>Dothideomycetes</taxon>
        <taxon>Pleosporomycetidae</taxon>
        <taxon>Pleosporales</taxon>
        <taxon>Lophiotremataceae</taxon>
        <taxon>Lophiotrema</taxon>
    </lineage>
</organism>
<dbReference type="Proteomes" id="UP000799770">
    <property type="component" value="Unassembled WGS sequence"/>
</dbReference>
<feature type="transmembrane region" description="Helical" evidence="5">
    <location>
        <begin position="330"/>
        <end position="350"/>
    </location>
</feature>
<dbReference type="Gene3D" id="1.20.1720.10">
    <property type="entry name" value="Multidrug resistance protein D"/>
    <property type="match status" value="1"/>
</dbReference>
<dbReference type="SUPFAM" id="SSF103473">
    <property type="entry name" value="MFS general substrate transporter"/>
    <property type="match status" value="1"/>
</dbReference>
<evidence type="ECO:0000256" key="1">
    <source>
        <dbReference type="ARBA" id="ARBA00004141"/>
    </source>
</evidence>
<feature type="transmembrane region" description="Helical" evidence="5">
    <location>
        <begin position="490"/>
        <end position="510"/>
    </location>
</feature>
<feature type="transmembrane region" description="Helical" evidence="5">
    <location>
        <begin position="185"/>
        <end position="205"/>
    </location>
</feature>
<dbReference type="InterPro" id="IPR036259">
    <property type="entry name" value="MFS_trans_sf"/>
</dbReference>
<evidence type="ECO:0000256" key="2">
    <source>
        <dbReference type="ARBA" id="ARBA00022692"/>
    </source>
</evidence>
<feature type="transmembrane region" description="Helical" evidence="5">
    <location>
        <begin position="95"/>
        <end position="114"/>
    </location>
</feature>
<accession>A0A6A5ZUQ4</accession>
<feature type="transmembrane region" description="Helical" evidence="5">
    <location>
        <begin position="65"/>
        <end position="83"/>
    </location>
</feature>
<feature type="transmembrane region" description="Helical" evidence="5">
    <location>
        <begin position="362"/>
        <end position="381"/>
    </location>
</feature>
<sequence length="544" mass="58622">MASNVPPKEQSKPALPPPIEYPTGLKLASILTSVYLAMFLVSLDRTIIGTAVPKITDDFHSLNDIGWYASGYLLPGASFMLLFGKLYRLYPVKSVYLSCITVFEIGSAVCGSAPSSKALIVGRAIQGLGSAGLFSGSVMILIHTVPLQKRPLFQGIFGAIIGVSSVVGPLLGGAFTDHVSWRWCFYINLPFGALVIAIITIFLHVPGQGTYKTLSIRQQITQLDPPGTAVFLPGMVLLLLALQWGGSEYPWSSARVVSCLVLASVLLLAFIAIQIWRKEKATIPIRILKQRSVVGAVCYMFFTGASMQTVVYYIPIWFQSIQGISAVQAGIRTIALVLPLVLATIFGGILASRTGYYVPQMISSSVLLSIGAGMLTTWTVYTSRGKWIGYQVIYGFGLGLGIQAPNLAMQATLSRLDVPMGTALMFFSQMLGGSVFVSAAQNVFASELRRLLGGVQGVNVEALIRAGAVGMRHVVDPITLREVLEVFNKALVSVFYVAVAVSCTSSLGSLMMEWRSIKNGEGQGERSKIKAVLAERLRSNEQTE</sequence>
<dbReference type="FunFam" id="1.20.1720.10:FF:000012">
    <property type="entry name" value="MFS toxin efflux pump (AflT)"/>
    <property type="match status" value="1"/>
</dbReference>
<dbReference type="FunFam" id="1.20.1250.20:FF:000196">
    <property type="entry name" value="MFS toxin efflux pump (AflT)"/>
    <property type="match status" value="1"/>
</dbReference>
<keyword evidence="8" id="KW-1185">Reference proteome</keyword>
<dbReference type="PANTHER" id="PTHR23501:SF201">
    <property type="entry name" value="MFS AFLATOXIN EFFLUX PUMP"/>
    <property type="match status" value="1"/>
</dbReference>
<feature type="transmembrane region" description="Helical" evidence="5">
    <location>
        <begin position="387"/>
        <end position="408"/>
    </location>
</feature>
<feature type="transmembrane region" description="Helical" evidence="5">
    <location>
        <begin position="293"/>
        <end position="318"/>
    </location>
</feature>
<dbReference type="EMBL" id="ML977310">
    <property type="protein sequence ID" value="KAF2122815.1"/>
    <property type="molecule type" value="Genomic_DNA"/>
</dbReference>
<dbReference type="Gene3D" id="1.20.1250.20">
    <property type="entry name" value="MFS general substrate transporter like domains"/>
    <property type="match status" value="1"/>
</dbReference>
<keyword evidence="4 5" id="KW-0472">Membrane</keyword>
<evidence type="ECO:0000256" key="4">
    <source>
        <dbReference type="ARBA" id="ARBA00023136"/>
    </source>
</evidence>
<feature type="transmembrane region" description="Helical" evidence="5">
    <location>
        <begin position="252"/>
        <end position="273"/>
    </location>
</feature>
<feature type="domain" description="Major facilitator superfamily (MFS) profile" evidence="6">
    <location>
        <begin position="30"/>
        <end position="517"/>
    </location>
</feature>